<dbReference type="Proteomes" id="UP000184330">
    <property type="component" value="Unassembled WGS sequence"/>
</dbReference>
<feature type="compositionally biased region" description="Polar residues" evidence="1">
    <location>
        <begin position="176"/>
        <end position="188"/>
    </location>
</feature>
<organism evidence="2 3">
    <name type="scientific">Phialocephala subalpina</name>
    <dbReference type="NCBI Taxonomy" id="576137"/>
    <lineage>
        <taxon>Eukaryota</taxon>
        <taxon>Fungi</taxon>
        <taxon>Dikarya</taxon>
        <taxon>Ascomycota</taxon>
        <taxon>Pezizomycotina</taxon>
        <taxon>Leotiomycetes</taxon>
        <taxon>Helotiales</taxon>
        <taxon>Mollisiaceae</taxon>
        <taxon>Phialocephala</taxon>
        <taxon>Phialocephala fortinii species complex</taxon>
    </lineage>
</organism>
<reference evidence="2 3" key="1">
    <citation type="submission" date="2016-03" db="EMBL/GenBank/DDBJ databases">
        <authorList>
            <person name="Ploux O."/>
        </authorList>
    </citation>
    <scope>NUCLEOTIDE SEQUENCE [LARGE SCALE GENOMIC DNA]</scope>
    <source>
        <strain evidence="2 3">UAMH 11012</strain>
    </source>
</reference>
<evidence type="ECO:0000313" key="3">
    <source>
        <dbReference type="Proteomes" id="UP000184330"/>
    </source>
</evidence>
<keyword evidence="3" id="KW-1185">Reference proteome</keyword>
<protein>
    <submittedName>
        <fullName evidence="2">Uncharacterized protein</fullName>
    </submittedName>
</protein>
<dbReference type="AlphaFoldDB" id="A0A1L7WH85"/>
<feature type="region of interest" description="Disordered" evidence="1">
    <location>
        <begin position="176"/>
        <end position="200"/>
    </location>
</feature>
<name>A0A1L7WH85_9HELO</name>
<dbReference type="EMBL" id="FJOG01000002">
    <property type="protein sequence ID" value="CZR52133.1"/>
    <property type="molecule type" value="Genomic_DNA"/>
</dbReference>
<evidence type="ECO:0000313" key="2">
    <source>
        <dbReference type="EMBL" id="CZR52133.1"/>
    </source>
</evidence>
<evidence type="ECO:0000256" key="1">
    <source>
        <dbReference type="SAM" id="MobiDB-lite"/>
    </source>
</evidence>
<proteinExistence type="predicted"/>
<sequence>MADQVAFDSYTDCHDDQKETASSTDLKVLNAFRDFPLLGPLSPFGVPKAYYDISDSVSTNLDPKTRILLHLVSLVVLSSASRKLPKTQKSMEVERYIEAAVVERCGLEEIEEALLHAEYCPPIITEHGKLCVKCLIENQELIKKGFEGLEASEDPVNRSTEFSEQQGLKFDYLTSATSGEHCPSSSVLPETEHREPHLES</sequence>
<accession>A0A1L7WH85</accession>
<feature type="compositionally biased region" description="Basic and acidic residues" evidence="1">
    <location>
        <begin position="190"/>
        <end position="200"/>
    </location>
</feature>
<gene>
    <name evidence="2" type="ORF">PAC_02010</name>
</gene>